<protein>
    <submittedName>
        <fullName evidence="2">Secreted protein</fullName>
    </submittedName>
</protein>
<dbReference type="Proteomes" id="UP000198559">
    <property type="component" value="Unassembled WGS sequence"/>
</dbReference>
<organism evidence="2 3">
    <name type="scientific">Bathymodiolus azoricus thioautotrophic gill symbiont</name>
    <dbReference type="NCBI Taxonomy" id="235205"/>
    <lineage>
        <taxon>Bacteria</taxon>
        <taxon>Pseudomonadati</taxon>
        <taxon>Pseudomonadota</taxon>
        <taxon>Gammaproteobacteria</taxon>
        <taxon>sulfur-oxidizing symbionts</taxon>
    </lineage>
</organism>
<accession>A0A1H6KB56</accession>
<keyword evidence="1" id="KW-0732">Signal</keyword>
<dbReference type="AlphaFoldDB" id="A0A1H6KB56"/>
<evidence type="ECO:0000313" key="2">
    <source>
        <dbReference type="EMBL" id="SEH70376.1"/>
    </source>
</evidence>
<evidence type="ECO:0000256" key="1">
    <source>
        <dbReference type="SAM" id="SignalP"/>
    </source>
</evidence>
<dbReference type="STRING" id="235205.BAZSYMB_SCAFFOLD00023_4"/>
<name>A0A1H6KB56_9GAMM</name>
<feature type="chain" id="PRO_5011794376" evidence="1">
    <location>
        <begin position="19"/>
        <end position="98"/>
    </location>
</feature>
<proteinExistence type="predicted"/>
<evidence type="ECO:0000313" key="3">
    <source>
        <dbReference type="Proteomes" id="UP000198559"/>
    </source>
</evidence>
<reference evidence="3" key="1">
    <citation type="submission" date="2016-06" db="EMBL/GenBank/DDBJ databases">
        <authorList>
            <person name="Petersen J."/>
            <person name="Sayavedra L."/>
        </authorList>
    </citation>
    <scope>NUCLEOTIDE SEQUENCE [LARGE SCALE GENOMIC DNA]</scope>
    <source>
        <strain evidence="3">BazSymB</strain>
    </source>
</reference>
<feature type="signal peptide" evidence="1">
    <location>
        <begin position="1"/>
        <end position="18"/>
    </location>
</feature>
<dbReference type="EMBL" id="CVUD02000101">
    <property type="protein sequence ID" value="SEH70376.1"/>
    <property type="molecule type" value="Genomic_DNA"/>
</dbReference>
<sequence length="98" mass="10659">MKVLLSLFFLVFMSLANANDIVASSGIEHCSLGNKSMNMSVEEHLSGCCDTVCAQHFSIDKKAIISERVILQSLSVTSIANTFYTSFSSKMILPPPIV</sequence>
<gene>
    <name evidence="2" type="ORF">BAZSYMB_SCAFFOLD00023_4</name>
</gene>